<dbReference type="PANTHER" id="PTHR30483:SF6">
    <property type="entry name" value="PERIPLASMIC BINDING PROTEIN OF ABC TRANSPORTER FOR NATURAL AMINO ACIDS"/>
    <property type="match status" value="1"/>
</dbReference>
<dbReference type="Pfam" id="PF13458">
    <property type="entry name" value="Peripla_BP_6"/>
    <property type="match status" value="1"/>
</dbReference>
<dbReference type="GO" id="GO:0006865">
    <property type="term" value="P:amino acid transport"/>
    <property type="evidence" value="ECO:0007669"/>
    <property type="project" value="UniProtKB-KW"/>
</dbReference>
<gene>
    <name evidence="6" type="ORF">EOD42_03325</name>
</gene>
<keyword evidence="2" id="KW-0732">Signal</keyword>
<comment type="caution">
    <text evidence="6">The sequence shown here is derived from an EMBL/GenBank/DDBJ whole genome shotgun (WGS) entry which is preliminary data.</text>
</comment>
<dbReference type="Proteomes" id="UP000282957">
    <property type="component" value="Unassembled WGS sequence"/>
</dbReference>
<dbReference type="Gene3D" id="3.40.50.2300">
    <property type="match status" value="2"/>
</dbReference>
<dbReference type="InterPro" id="IPR028082">
    <property type="entry name" value="Peripla_BP_I"/>
</dbReference>
<feature type="region of interest" description="Disordered" evidence="4">
    <location>
        <begin position="359"/>
        <end position="387"/>
    </location>
</feature>
<accession>A0A437MNE2</accession>
<keyword evidence="3" id="KW-0813">Transport</keyword>
<dbReference type="EMBL" id="SACL01000001">
    <property type="protein sequence ID" value="RVT99149.1"/>
    <property type="molecule type" value="Genomic_DNA"/>
</dbReference>
<protein>
    <submittedName>
        <fullName evidence="6">ABC transporter substrate-binding protein</fullName>
    </submittedName>
</protein>
<feature type="domain" description="Leucine-binding protein" evidence="5">
    <location>
        <begin position="53"/>
        <end position="352"/>
    </location>
</feature>
<organism evidence="6 7">
    <name type="scientific">Rhodovarius crocodyli</name>
    <dbReference type="NCBI Taxonomy" id="1979269"/>
    <lineage>
        <taxon>Bacteria</taxon>
        <taxon>Pseudomonadati</taxon>
        <taxon>Pseudomonadota</taxon>
        <taxon>Alphaproteobacteria</taxon>
        <taxon>Acetobacterales</taxon>
        <taxon>Roseomonadaceae</taxon>
        <taxon>Rhodovarius</taxon>
    </lineage>
</organism>
<evidence type="ECO:0000256" key="2">
    <source>
        <dbReference type="ARBA" id="ARBA00022729"/>
    </source>
</evidence>
<proteinExistence type="inferred from homology"/>
<dbReference type="SUPFAM" id="SSF53822">
    <property type="entry name" value="Periplasmic binding protein-like I"/>
    <property type="match status" value="1"/>
</dbReference>
<evidence type="ECO:0000313" key="6">
    <source>
        <dbReference type="EMBL" id="RVT99149.1"/>
    </source>
</evidence>
<sequence>MLAPQMSRPSRRHVIALLSVPAVVRSVPVHAQGETRAFDFFRAQAETPRQAELRLAAVLPLSGPFALLGDETWRGLELAAQAAEAPLRFLRLDSPDPAQAVAEIRRMQGAEKPVAIFGSVSSALALAASQAADAAGIMFFELNATANAITDRGLRHVWRLGVPARDIGLAGLEALQGPLARQSRGLKIAMLSDGGGSAESIADALQASLESAGMGLDFRFAAPAAEMGGAVQRLRASGAEVLFHTGQEGDIAALFRVFREASWRPRIVVGLGGAHAVEDAARAAGEGHDGCWVVDVPPTPAAHPFVDSYRRRYGAAPRSGHSFAAFSLAQPILTALRAADPRSAVAALDERPGALPNGWGIGFDSRQQNTRAKPVLARWEDGRLSPP</sequence>
<dbReference type="InterPro" id="IPR028081">
    <property type="entry name" value="Leu-bd"/>
</dbReference>
<evidence type="ECO:0000313" key="7">
    <source>
        <dbReference type="Proteomes" id="UP000282957"/>
    </source>
</evidence>
<evidence type="ECO:0000256" key="1">
    <source>
        <dbReference type="ARBA" id="ARBA00010062"/>
    </source>
</evidence>
<dbReference type="PANTHER" id="PTHR30483">
    <property type="entry name" value="LEUCINE-SPECIFIC-BINDING PROTEIN"/>
    <property type="match status" value="1"/>
</dbReference>
<evidence type="ECO:0000256" key="3">
    <source>
        <dbReference type="ARBA" id="ARBA00022970"/>
    </source>
</evidence>
<feature type="compositionally biased region" description="Basic and acidic residues" evidence="4">
    <location>
        <begin position="378"/>
        <end position="387"/>
    </location>
</feature>
<reference evidence="6 7" key="1">
    <citation type="submission" date="2019-01" db="EMBL/GenBank/DDBJ databases">
        <authorList>
            <person name="Chen W.-M."/>
        </authorList>
    </citation>
    <scope>NUCLEOTIDE SEQUENCE [LARGE SCALE GENOMIC DNA]</scope>
    <source>
        <strain evidence="6 7">CCP-6</strain>
    </source>
</reference>
<keyword evidence="3" id="KW-0029">Amino-acid transport</keyword>
<name>A0A437MNE2_9PROT</name>
<comment type="similarity">
    <text evidence="1">Belongs to the leucine-binding protein family.</text>
</comment>
<evidence type="ECO:0000259" key="5">
    <source>
        <dbReference type="Pfam" id="PF13458"/>
    </source>
</evidence>
<dbReference type="OrthoDB" id="7251828at2"/>
<evidence type="ECO:0000256" key="4">
    <source>
        <dbReference type="SAM" id="MobiDB-lite"/>
    </source>
</evidence>
<dbReference type="InterPro" id="IPR051010">
    <property type="entry name" value="BCAA_transport"/>
</dbReference>
<keyword evidence="7" id="KW-1185">Reference proteome</keyword>
<dbReference type="AlphaFoldDB" id="A0A437MNE2"/>